<dbReference type="AlphaFoldDB" id="A0A3D9HPK8"/>
<feature type="repeat" description="TPR" evidence="3">
    <location>
        <begin position="96"/>
        <end position="129"/>
    </location>
</feature>
<proteinExistence type="predicted"/>
<dbReference type="Gene3D" id="1.25.40.10">
    <property type="entry name" value="Tetratricopeptide repeat domain"/>
    <property type="match status" value="2"/>
</dbReference>
<evidence type="ECO:0000256" key="1">
    <source>
        <dbReference type="ARBA" id="ARBA00022737"/>
    </source>
</evidence>
<feature type="signal peptide" evidence="4">
    <location>
        <begin position="1"/>
        <end position="18"/>
    </location>
</feature>
<comment type="caution">
    <text evidence="5">The sequence shown here is derived from an EMBL/GenBank/DDBJ whole genome shotgun (WGS) entry which is preliminary data.</text>
</comment>
<dbReference type="OrthoDB" id="8480494at2"/>
<name>A0A3D9HPK8_9PROT</name>
<keyword evidence="4" id="KW-0732">Signal</keyword>
<dbReference type="InterPro" id="IPR011990">
    <property type="entry name" value="TPR-like_helical_dom_sf"/>
</dbReference>
<evidence type="ECO:0000313" key="6">
    <source>
        <dbReference type="Proteomes" id="UP000256845"/>
    </source>
</evidence>
<evidence type="ECO:0000256" key="2">
    <source>
        <dbReference type="ARBA" id="ARBA00022803"/>
    </source>
</evidence>
<keyword evidence="1" id="KW-0677">Repeat</keyword>
<dbReference type="InterPro" id="IPR050498">
    <property type="entry name" value="Ycf3"/>
</dbReference>
<reference evidence="5 6" key="1">
    <citation type="submission" date="2018-07" db="EMBL/GenBank/DDBJ databases">
        <title>Genomic Encyclopedia of Type Strains, Phase III (KMG-III): the genomes of soil and plant-associated and newly described type strains.</title>
        <authorList>
            <person name="Whitman W."/>
        </authorList>
    </citation>
    <scope>NUCLEOTIDE SEQUENCE [LARGE SCALE GENOMIC DNA]</scope>
    <source>
        <strain evidence="5 6">CECT 8488</strain>
    </source>
</reference>
<keyword evidence="2 3" id="KW-0802">TPR repeat</keyword>
<evidence type="ECO:0000313" key="5">
    <source>
        <dbReference type="EMBL" id="RED51427.1"/>
    </source>
</evidence>
<organism evidence="5 6">
    <name type="scientific">Aestuariispira insulae</name>
    <dbReference type="NCBI Taxonomy" id="1461337"/>
    <lineage>
        <taxon>Bacteria</taxon>
        <taxon>Pseudomonadati</taxon>
        <taxon>Pseudomonadota</taxon>
        <taxon>Alphaproteobacteria</taxon>
        <taxon>Rhodospirillales</taxon>
        <taxon>Kiloniellaceae</taxon>
        <taxon>Aestuariispira</taxon>
    </lineage>
</organism>
<dbReference type="Proteomes" id="UP000256845">
    <property type="component" value="Unassembled WGS sequence"/>
</dbReference>
<dbReference type="PANTHER" id="PTHR44858:SF1">
    <property type="entry name" value="UDP-N-ACETYLGLUCOSAMINE--PEPTIDE N-ACETYLGLUCOSAMINYLTRANSFERASE SPINDLY-RELATED"/>
    <property type="match status" value="1"/>
</dbReference>
<evidence type="ECO:0000256" key="4">
    <source>
        <dbReference type="SAM" id="SignalP"/>
    </source>
</evidence>
<dbReference type="EMBL" id="QRDW01000003">
    <property type="protein sequence ID" value="RED51427.1"/>
    <property type="molecule type" value="Genomic_DNA"/>
</dbReference>
<dbReference type="Pfam" id="PF13414">
    <property type="entry name" value="TPR_11"/>
    <property type="match status" value="1"/>
</dbReference>
<evidence type="ECO:0000256" key="3">
    <source>
        <dbReference type="PROSITE-ProRule" id="PRU00339"/>
    </source>
</evidence>
<dbReference type="PROSITE" id="PS50005">
    <property type="entry name" value="TPR"/>
    <property type="match status" value="2"/>
</dbReference>
<accession>A0A3D9HPK8</accession>
<dbReference type="PANTHER" id="PTHR44858">
    <property type="entry name" value="TETRATRICOPEPTIDE REPEAT PROTEIN 6"/>
    <property type="match status" value="1"/>
</dbReference>
<sequence>MKYLVPLLFMLITGPALAQQDFLSNQEYKHCMQLTRINPEQAFEKALGWQDMGGGLPARHCAAVALISLEQYVQAAERLEVLAKDMPDDAPAGIVSDLLGQAGIAWHQAEDLDKAFATLSAALKLSPNHPVLLTDRAAVLVDGGKMWEAVDDLNTAIETNPYDTGALLFRGSAYRQLKSYDLALQDLNRVLELDSDNGEALFERGVVYRLTQKPDLARADWLKLIELHEGRPIADLARRNLEKLDLKAE</sequence>
<dbReference type="SMART" id="SM00028">
    <property type="entry name" value="TPR"/>
    <property type="match status" value="4"/>
</dbReference>
<dbReference type="SUPFAM" id="SSF48452">
    <property type="entry name" value="TPR-like"/>
    <property type="match status" value="1"/>
</dbReference>
<protein>
    <submittedName>
        <fullName evidence="5">TPR repeat protein</fullName>
    </submittedName>
</protein>
<keyword evidence="6" id="KW-1185">Reference proteome</keyword>
<gene>
    <name evidence="5" type="ORF">DFP90_103228</name>
</gene>
<dbReference type="InterPro" id="IPR019734">
    <property type="entry name" value="TPR_rpt"/>
</dbReference>
<feature type="repeat" description="TPR" evidence="3">
    <location>
        <begin position="164"/>
        <end position="197"/>
    </location>
</feature>
<dbReference type="RefSeq" id="WP_115936318.1">
    <property type="nucleotide sequence ID" value="NZ_QRDW01000003.1"/>
</dbReference>
<feature type="chain" id="PRO_5017835468" evidence="4">
    <location>
        <begin position="19"/>
        <end position="249"/>
    </location>
</feature>